<sequence>MVGHYIYLCYPSSAILNANKVVVGCSIGVLSFIVVEIMGEVPARNTSRCTICLNESKVGSGSKQMNKKLRFCVPEKKWSSKVFICSVCISDMNVAYGFRKRCLDFSGNENREASLQTFSHSSHLKPFNCPKCSDTFRFQSQLFKHNLILHKTPCPFNCLFCKRCFRTYLSKVLHEQRHLSRWQFKYANYLELWQKLNFQIKYRKSIGQNIQRIVPVGCSKGDDMQQIRTDIKDQVDVDEPMVPTELEKIKTEVQTENLEIITHTTEAKVRRKRSRKKAINNSKTFQCVICKALFSSKSLVGRHVTNVHTAEKKYKCDHCDQKFTSMVYLNNHKLYHSRERPYICLFCGKGFITASDLYHHEKIHANKRAYKCDVCPKAFNNSSDLHKHRICVHLDRSLWKYECEMCSKRFPLKSNLDTHIKVHTGERNFACHFCEKKCISQSALRKHIGTHSTVKKFTCVVCGRHYKYEKSMKIHLKKAHDLGNIKVPLREKKYFCHMCPKSYFANNKLQIHIRTHTGEKPYSCELCKKSFVDGSYLKHHVRVFHNVSCAE</sequence>
<name>A0A1W4WCE4_AGRPL</name>
<evidence type="ECO:0000313" key="15">
    <source>
        <dbReference type="RefSeq" id="XP_018321646.1"/>
    </source>
</evidence>
<dbReference type="RefSeq" id="XP_018321646.1">
    <property type="nucleotide sequence ID" value="XM_018466144.2"/>
</dbReference>
<feature type="domain" description="C2H2-type" evidence="13">
    <location>
        <begin position="285"/>
        <end position="313"/>
    </location>
</feature>
<dbReference type="FunFam" id="3.30.160.60:FF:000363">
    <property type="entry name" value="Zinc finger protein 239"/>
    <property type="match status" value="1"/>
</dbReference>
<evidence type="ECO:0000313" key="14">
    <source>
        <dbReference type="Proteomes" id="UP000192223"/>
    </source>
</evidence>
<evidence type="ECO:0000256" key="11">
    <source>
        <dbReference type="ARBA" id="ARBA00023242"/>
    </source>
</evidence>
<dbReference type="InParanoid" id="A0A1W4WCE4"/>
<dbReference type="GO" id="GO:0005634">
    <property type="term" value="C:nucleus"/>
    <property type="evidence" value="ECO:0007669"/>
    <property type="project" value="UniProtKB-SubCell"/>
</dbReference>
<keyword evidence="10" id="KW-0804">Transcription</keyword>
<dbReference type="Pfam" id="PF00096">
    <property type="entry name" value="zf-C2H2"/>
    <property type="match status" value="6"/>
</dbReference>
<feature type="domain" description="C2H2-type" evidence="13">
    <location>
        <begin position="457"/>
        <end position="480"/>
    </location>
</feature>
<feature type="domain" description="C2H2-type" evidence="13">
    <location>
        <begin position="342"/>
        <end position="369"/>
    </location>
</feature>
<comment type="subcellular location">
    <subcellularLocation>
        <location evidence="2">Nucleus</location>
    </subcellularLocation>
</comment>
<keyword evidence="5" id="KW-0677">Repeat</keyword>
<evidence type="ECO:0000256" key="3">
    <source>
        <dbReference type="ARBA" id="ARBA00006991"/>
    </source>
</evidence>
<evidence type="ECO:0000256" key="9">
    <source>
        <dbReference type="ARBA" id="ARBA00023125"/>
    </source>
</evidence>
<protein>
    <submittedName>
        <fullName evidence="15">Zinc finger protein 62 homolog</fullName>
    </submittedName>
</protein>
<keyword evidence="14" id="KW-1185">Reference proteome</keyword>
<dbReference type="SMART" id="SM00355">
    <property type="entry name" value="ZnF_C2H2"/>
    <property type="match status" value="11"/>
</dbReference>
<feature type="domain" description="C2H2-type" evidence="13">
    <location>
        <begin position="370"/>
        <end position="398"/>
    </location>
</feature>
<dbReference type="STRING" id="224129.A0A1W4WCE4"/>
<feature type="domain" description="C2H2-type" evidence="13">
    <location>
        <begin position="494"/>
        <end position="521"/>
    </location>
</feature>
<dbReference type="GeneID" id="108734539"/>
<keyword evidence="11" id="KW-0539">Nucleus</keyword>
<comment type="function">
    <text evidence="1">May be involved in transcriptional regulation.</text>
</comment>
<evidence type="ECO:0000256" key="8">
    <source>
        <dbReference type="ARBA" id="ARBA00023015"/>
    </source>
</evidence>
<keyword evidence="7" id="KW-0862">Zinc</keyword>
<evidence type="ECO:0000259" key="13">
    <source>
        <dbReference type="PROSITE" id="PS50157"/>
    </source>
</evidence>
<dbReference type="GO" id="GO:0003677">
    <property type="term" value="F:DNA binding"/>
    <property type="evidence" value="ECO:0007669"/>
    <property type="project" value="UniProtKB-KW"/>
</dbReference>
<dbReference type="FunFam" id="3.30.160.60:FF:000145">
    <property type="entry name" value="Zinc finger protein 574"/>
    <property type="match status" value="1"/>
</dbReference>
<dbReference type="PROSITE" id="PS00028">
    <property type="entry name" value="ZINC_FINGER_C2H2_1"/>
    <property type="match status" value="11"/>
</dbReference>
<dbReference type="PANTHER" id="PTHR24379">
    <property type="entry name" value="KRAB AND ZINC FINGER DOMAIN-CONTAINING"/>
    <property type="match status" value="1"/>
</dbReference>
<dbReference type="GO" id="GO:0008270">
    <property type="term" value="F:zinc ion binding"/>
    <property type="evidence" value="ECO:0007669"/>
    <property type="project" value="UniProtKB-KW"/>
</dbReference>
<dbReference type="FunFam" id="3.30.160.60:FF:000382">
    <property type="entry name" value="zinc finger protein 35 isoform X4"/>
    <property type="match status" value="1"/>
</dbReference>
<evidence type="ECO:0000256" key="5">
    <source>
        <dbReference type="ARBA" id="ARBA00022737"/>
    </source>
</evidence>
<feature type="domain" description="C2H2-type" evidence="13">
    <location>
        <begin position="429"/>
        <end position="456"/>
    </location>
</feature>
<dbReference type="InterPro" id="IPR013087">
    <property type="entry name" value="Znf_C2H2_type"/>
</dbReference>
<dbReference type="Proteomes" id="UP000192223">
    <property type="component" value="Unplaced"/>
</dbReference>
<evidence type="ECO:0000256" key="7">
    <source>
        <dbReference type="ARBA" id="ARBA00022833"/>
    </source>
</evidence>
<evidence type="ECO:0000256" key="12">
    <source>
        <dbReference type="PROSITE-ProRule" id="PRU00042"/>
    </source>
</evidence>
<keyword evidence="4" id="KW-0479">Metal-binding</keyword>
<organism evidence="14 15">
    <name type="scientific">Agrilus planipennis</name>
    <name type="common">Emerald ash borer</name>
    <name type="synonym">Agrilus marcopoli</name>
    <dbReference type="NCBI Taxonomy" id="224129"/>
    <lineage>
        <taxon>Eukaryota</taxon>
        <taxon>Metazoa</taxon>
        <taxon>Ecdysozoa</taxon>
        <taxon>Arthropoda</taxon>
        <taxon>Hexapoda</taxon>
        <taxon>Insecta</taxon>
        <taxon>Pterygota</taxon>
        <taxon>Neoptera</taxon>
        <taxon>Endopterygota</taxon>
        <taxon>Coleoptera</taxon>
        <taxon>Polyphaga</taxon>
        <taxon>Elateriformia</taxon>
        <taxon>Buprestoidea</taxon>
        <taxon>Buprestidae</taxon>
        <taxon>Agrilinae</taxon>
        <taxon>Agrilus</taxon>
    </lineage>
</organism>
<proteinExistence type="inferred from homology"/>
<keyword evidence="8" id="KW-0805">Transcription regulation</keyword>
<dbReference type="KEGG" id="apln:108734539"/>
<dbReference type="OrthoDB" id="6077919at2759"/>
<dbReference type="SUPFAM" id="SSF57667">
    <property type="entry name" value="beta-beta-alpha zinc fingers"/>
    <property type="match status" value="6"/>
</dbReference>
<dbReference type="PROSITE" id="PS50157">
    <property type="entry name" value="ZINC_FINGER_C2H2_2"/>
    <property type="match status" value="10"/>
</dbReference>
<keyword evidence="6 12" id="KW-0863">Zinc-finger</keyword>
<dbReference type="InterPro" id="IPR036236">
    <property type="entry name" value="Znf_C2H2_sf"/>
</dbReference>
<feature type="domain" description="C2H2-type" evidence="13">
    <location>
        <begin position="127"/>
        <end position="155"/>
    </location>
</feature>
<comment type="similarity">
    <text evidence="3">Belongs to the krueppel C2H2-type zinc-finger protein family.</text>
</comment>
<dbReference type="PANTHER" id="PTHR24379:SF121">
    <property type="entry name" value="C2H2-TYPE DOMAIN-CONTAINING PROTEIN"/>
    <property type="match status" value="1"/>
</dbReference>
<keyword evidence="9" id="KW-0238">DNA-binding</keyword>
<evidence type="ECO:0000256" key="2">
    <source>
        <dbReference type="ARBA" id="ARBA00004123"/>
    </source>
</evidence>
<evidence type="ECO:0000256" key="10">
    <source>
        <dbReference type="ARBA" id="ARBA00023163"/>
    </source>
</evidence>
<feature type="domain" description="C2H2-type" evidence="13">
    <location>
        <begin position="401"/>
        <end position="428"/>
    </location>
</feature>
<evidence type="ECO:0000256" key="4">
    <source>
        <dbReference type="ARBA" id="ARBA00022723"/>
    </source>
</evidence>
<feature type="domain" description="C2H2-type" evidence="13">
    <location>
        <begin position="522"/>
        <end position="545"/>
    </location>
</feature>
<reference evidence="15" key="1">
    <citation type="submission" date="2025-08" db="UniProtKB">
        <authorList>
            <consortium name="RefSeq"/>
        </authorList>
    </citation>
    <scope>IDENTIFICATION</scope>
    <source>
        <tissue evidence="15">Entire body</tissue>
    </source>
</reference>
<evidence type="ECO:0000256" key="6">
    <source>
        <dbReference type="ARBA" id="ARBA00022771"/>
    </source>
</evidence>
<evidence type="ECO:0000256" key="1">
    <source>
        <dbReference type="ARBA" id="ARBA00003767"/>
    </source>
</evidence>
<gene>
    <name evidence="15" type="primary">LOC108734539</name>
</gene>
<accession>A0A1W4WCE4</accession>
<dbReference type="AlphaFoldDB" id="A0A1W4WCE4"/>
<dbReference type="Gene3D" id="3.30.160.60">
    <property type="entry name" value="Classic Zinc Finger"/>
    <property type="match status" value="8"/>
</dbReference>
<feature type="domain" description="C2H2-type" evidence="13">
    <location>
        <begin position="314"/>
        <end position="341"/>
    </location>
</feature>